<organism evidence="1 2">
    <name type="scientific">Nicotiana attenuata</name>
    <name type="common">Coyote tobacco</name>
    <dbReference type="NCBI Taxonomy" id="49451"/>
    <lineage>
        <taxon>Eukaryota</taxon>
        <taxon>Viridiplantae</taxon>
        <taxon>Streptophyta</taxon>
        <taxon>Embryophyta</taxon>
        <taxon>Tracheophyta</taxon>
        <taxon>Spermatophyta</taxon>
        <taxon>Magnoliopsida</taxon>
        <taxon>eudicotyledons</taxon>
        <taxon>Gunneridae</taxon>
        <taxon>Pentapetalae</taxon>
        <taxon>asterids</taxon>
        <taxon>lamiids</taxon>
        <taxon>Solanales</taxon>
        <taxon>Solanaceae</taxon>
        <taxon>Nicotianoideae</taxon>
        <taxon>Nicotianeae</taxon>
        <taxon>Nicotiana</taxon>
    </lineage>
</organism>
<evidence type="ECO:0000313" key="2">
    <source>
        <dbReference type="Proteomes" id="UP000187609"/>
    </source>
</evidence>
<evidence type="ECO:0000313" key="1">
    <source>
        <dbReference type="EMBL" id="OIT39738.1"/>
    </source>
</evidence>
<gene>
    <name evidence="1" type="ORF">A4A49_57706</name>
</gene>
<feature type="non-terminal residue" evidence="1">
    <location>
        <position position="1"/>
    </location>
</feature>
<keyword evidence="2" id="KW-1185">Reference proteome</keyword>
<dbReference type="EMBL" id="MJEQ01000083">
    <property type="protein sequence ID" value="OIT39738.1"/>
    <property type="molecule type" value="Genomic_DNA"/>
</dbReference>
<sequence length="86" mass="10070">IFFMLDNSEARKVRGPTLLKDIWKMPPGKTIDVQFNSRNQYIGKEGRKLASFLGIIARTVELTPLHVDDWRSFSNDEKKKMVEFLR</sequence>
<feature type="non-terminal residue" evidence="1">
    <location>
        <position position="86"/>
    </location>
</feature>
<name>A0A314LDL0_NICAT</name>
<protein>
    <submittedName>
        <fullName evidence="1">Uncharacterized protein</fullName>
    </submittedName>
</protein>
<dbReference type="Gramene" id="OIT39738">
    <property type="protein sequence ID" value="OIT39738"/>
    <property type="gene ID" value="A4A49_57706"/>
</dbReference>
<dbReference type="Proteomes" id="UP000187609">
    <property type="component" value="Unassembled WGS sequence"/>
</dbReference>
<reference evidence="1" key="1">
    <citation type="submission" date="2016-11" db="EMBL/GenBank/DDBJ databases">
        <title>The genome of Nicotiana attenuata.</title>
        <authorList>
            <person name="Xu S."/>
            <person name="Brockmoeller T."/>
            <person name="Gaquerel E."/>
            <person name="Navarro A."/>
            <person name="Kuhl H."/>
            <person name="Gase K."/>
            <person name="Ling Z."/>
            <person name="Zhou W."/>
            <person name="Kreitzer C."/>
            <person name="Stanke M."/>
            <person name="Tang H."/>
            <person name="Lyons E."/>
            <person name="Pandey P."/>
            <person name="Pandey S.P."/>
            <person name="Timmermann B."/>
            <person name="Baldwin I.T."/>
        </authorList>
    </citation>
    <scope>NUCLEOTIDE SEQUENCE [LARGE SCALE GENOMIC DNA]</scope>
    <source>
        <strain evidence="1">UT</strain>
    </source>
</reference>
<accession>A0A314LDL0</accession>
<dbReference type="STRING" id="49451.A0A314LDL0"/>
<proteinExistence type="predicted"/>
<comment type="caution">
    <text evidence="1">The sequence shown here is derived from an EMBL/GenBank/DDBJ whole genome shotgun (WGS) entry which is preliminary data.</text>
</comment>
<dbReference type="AlphaFoldDB" id="A0A314LDL0"/>
<dbReference type="PANTHER" id="PTHR33144">
    <property type="entry name" value="OS10G0409366 PROTEIN-RELATED"/>
    <property type="match status" value="1"/>
</dbReference>
<dbReference type="PANTHER" id="PTHR33144:SF46">
    <property type="entry name" value="OS04G0610000 PROTEIN"/>
    <property type="match status" value="1"/>
</dbReference>